<organism evidence="7 8">
    <name type="scientific">Kaistia dalseonensis</name>
    <dbReference type="NCBI Taxonomy" id="410840"/>
    <lineage>
        <taxon>Bacteria</taxon>
        <taxon>Pseudomonadati</taxon>
        <taxon>Pseudomonadota</taxon>
        <taxon>Alphaproteobacteria</taxon>
        <taxon>Hyphomicrobiales</taxon>
        <taxon>Kaistiaceae</taxon>
        <taxon>Kaistia</taxon>
    </lineage>
</organism>
<accession>A0ABU0H7N5</accession>
<dbReference type="Proteomes" id="UP001241603">
    <property type="component" value="Unassembled WGS sequence"/>
</dbReference>
<dbReference type="InterPro" id="IPR052946">
    <property type="entry name" value="Alkaline_pH_Ca-Antiporter"/>
</dbReference>
<dbReference type="RefSeq" id="WP_266349215.1">
    <property type="nucleotide sequence ID" value="NZ_JAPKNG010000003.1"/>
</dbReference>
<dbReference type="InterPro" id="IPR004837">
    <property type="entry name" value="NaCa_Exmemb"/>
</dbReference>
<feature type="transmembrane region" description="Helical" evidence="5">
    <location>
        <begin position="25"/>
        <end position="44"/>
    </location>
</feature>
<feature type="transmembrane region" description="Helical" evidence="5">
    <location>
        <begin position="307"/>
        <end position="325"/>
    </location>
</feature>
<evidence type="ECO:0000256" key="2">
    <source>
        <dbReference type="ARBA" id="ARBA00022692"/>
    </source>
</evidence>
<keyword evidence="3 5" id="KW-1133">Transmembrane helix</keyword>
<gene>
    <name evidence="7" type="ORF">QO014_002715</name>
</gene>
<evidence type="ECO:0000313" key="8">
    <source>
        <dbReference type="Proteomes" id="UP001241603"/>
    </source>
</evidence>
<feature type="transmembrane region" description="Helical" evidence="5">
    <location>
        <begin position="270"/>
        <end position="295"/>
    </location>
</feature>
<proteinExistence type="predicted"/>
<keyword evidence="2 5" id="KW-0812">Transmembrane</keyword>
<keyword evidence="4 5" id="KW-0472">Membrane</keyword>
<feature type="domain" description="Sodium/calcium exchanger membrane region" evidence="6">
    <location>
        <begin position="25"/>
        <end position="178"/>
    </location>
</feature>
<keyword evidence="8" id="KW-1185">Reference proteome</keyword>
<evidence type="ECO:0000256" key="5">
    <source>
        <dbReference type="SAM" id="Phobius"/>
    </source>
</evidence>
<dbReference type="EMBL" id="JAUSVO010000003">
    <property type="protein sequence ID" value="MDQ0438323.1"/>
    <property type="molecule type" value="Genomic_DNA"/>
</dbReference>
<comment type="subcellular location">
    <subcellularLocation>
        <location evidence="1">Membrane</location>
        <topology evidence="1">Multi-pass membrane protein</topology>
    </subcellularLocation>
</comment>
<feature type="transmembrane region" description="Helical" evidence="5">
    <location>
        <begin position="56"/>
        <end position="80"/>
    </location>
</feature>
<reference evidence="7 8" key="1">
    <citation type="submission" date="2023-07" db="EMBL/GenBank/DDBJ databases">
        <title>Genomic Encyclopedia of Type Strains, Phase IV (KMG-IV): sequencing the most valuable type-strain genomes for metagenomic binning, comparative biology and taxonomic classification.</title>
        <authorList>
            <person name="Goeker M."/>
        </authorList>
    </citation>
    <scope>NUCLEOTIDE SEQUENCE [LARGE SCALE GENOMIC DNA]</scope>
    <source>
        <strain evidence="7 8">B6-8</strain>
    </source>
</reference>
<feature type="transmembrane region" description="Helical" evidence="5">
    <location>
        <begin position="92"/>
        <end position="115"/>
    </location>
</feature>
<evidence type="ECO:0000256" key="3">
    <source>
        <dbReference type="ARBA" id="ARBA00022989"/>
    </source>
</evidence>
<protein>
    <submittedName>
        <fullName evidence="7">Ca2+:H+ antiporter</fullName>
    </submittedName>
</protein>
<evidence type="ECO:0000256" key="4">
    <source>
        <dbReference type="ARBA" id="ARBA00023136"/>
    </source>
</evidence>
<comment type="caution">
    <text evidence="7">The sequence shown here is derived from an EMBL/GenBank/DDBJ whole genome shotgun (WGS) entry which is preliminary data.</text>
</comment>
<feature type="transmembrane region" description="Helical" evidence="5">
    <location>
        <begin position="240"/>
        <end position="258"/>
    </location>
</feature>
<feature type="transmembrane region" description="Helical" evidence="5">
    <location>
        <begin position="127"/>
        <end position="145"/>
    </location>
</feature>
<feature type="transmembrane region" description="Helical" evidence="5">
    <location>
        <begin position="332"/>
        <end position="348"/>
    </location>
</feature>
<name>A0ABU0H7N5_9HYPH</name>
<sequence length="349" mass="36009">MIAMVGAILVLAAHALDLFGETSGLFVALAGLFLIGSVFAAVEHAEVISHRIGEPFGSIVLAAAVTVIEVSLIVSIMLSGAAEGSEIARDTVFATVMIVLNGVVGICLLAGGLLYREQEFHNTGAAAALAVLGTLTTLTLILPNFTTSVPGPFYSPLQLGFVAIVSLILYGLFLFVQTVRHRDYFLDVDTGPATEKPSNRAAAFSALMLLVALLIVILVAEDLTPTISSAVASAGLNPQLIGVLVAAVVLLPEGTTAFRAARANKVQRSLNLALGSALASIGLSIPTIAIISMLLGKPITLGLEGDHVVQIVLTLLISTITLATGRTTILQGGVHLVIFAVFVFIAAAP</sequence>
<evidence type="ECO:0000313" key="7">
    <source>
        <dbReference type="EMBL" id="MDQ0438323.1"/>
    </source>
</evidence>
<dbReference type="PANTHER" id="PTHR37958">
    <property type="entry name" value="SODIUM-POTASSIUM/PROTON ANTIPORTER CHAA"/>
    <property type="match status" value="1"/>
</dbReference>
<dbReference type="PANTHER" id="PTHR37958:SF1">
    <property type="entry name" value="SODIUM-POTASSIUM_PROTON ANTIPORTER CHAA"/>
    <property type="match status" value="1"/>
</dbReference>
<dbReference type="Pfam" id="PF01699">
    <property type="entry name" value="Na_Ca_ex"/>
    <property type="match status" value="2"/>
</dbReference>
<evidence type="ECO:0000259" key="6">
    <source>
        <dbReference type="Pfam" id="PF01699"/>
    </source>
</evidence>
<feature type="transmembrane region" description="Helical" evidence="5">
    <location>
        <begin position="157"/>
        <end position="176"/>
    </location>
</feature>
<feature type="domain" description="Sodium/calcium exchanger membrane region" evidence="6">
    <location>
        <begin position="205"/>
        <end position="346"/>
    </location>
</feature>
<evidence type="ECO:0000256" key="1">
    <source>
        <dbReference type="ARBA" id="ARBA00004141"/>
    </source>
</evidence>
<feature type="transmembrane region" description="Helical" evidence="5">
    <location>
        <begin position="201"/>
        <end position="220"/>
    </location>
</feature>